<accession>A0A6A4PW68</accession>
<name>A0A6A4PW68_LUPAL</name>
<dbReference type="Proteomes" id="UP000447434">
    <property type="component" value="Chromosome 10"/>
</dbReference>
<evidence type="ECO:0000313" key="3">
    <source>
        <dbReference type="Proteomes" id="UP000447434"/>
    </source>
</evidence>
<proteinExistence type="predicted"/>
<reference evidence="3" key="1">
    <citation type="journal article" date="2020" name="Nat. Commun.">
        <title>Genome sequence of the cluster root forming white lupin.</title>
        <authorList>
            <person name="Hufnagel B."/>
            <person name="Marques A."/>
            <person name="Soriano A."/>
            <person name="Marques L."/>
            <person name="Divol F."/>
            <person name="Doumas P."/>
            <person name="Sallet E."/>
            <person name="Mancinotti D."/>
            <person name="Carrere S."/>
            <person name="Marande W."/>
            <person name="Arribat S."/>
            <person name="Keller J."/>
            <person name="Huneau C."/>
            <person name="Blein T."/>
            <person name="Aime D."/>
            <person name="Laguerre M."/>
            <person name="Taylor J."/>
            <person name="Schubert V."/>
            <person name="Nelson M."/>
            <person name="Geu-Flores F."/>
            <person name="Crespi M."/>
            <person name="Gallardo-Guerrero K."/>
            <person name="Delaux P.-M."/>
            <person name="Salse J."/>
            <person name="Berges H."/>
            <person name="Guyot R."/>
            <person name="Gouzy J."/>
            <person name="Peret B."/>
        </authorList>
    </citation>
    <scope>NUCLEOTIDE SEQUENCE [LARGE SCALE GENOMIC DNA]</scope>
    <source>
        <strain evidence="3">cv. Amiga</strain>
    </source>
</reference>
<organism evidence="2 3">
    <name type="scientific">Lupinus albus</name>
    <name type="common">White lupine</name>
    <name type="synonym">Lupinus termis</name>
    <dbReference type="NCBI Taxonomy" id="3870"/>
    <lineage>
        <taxon>Eukaryota</taxon>
        <taxon>Viridiplantae</taxon>
        <taxon>Streptophyta</taxon>
        <taxon>Embryophyta</taxon>
        <taxon>Tracheophyta</taxon>
        <taxon>Spermatophyta</taxon>
        <taxon>Magnoliopsida</taxon>
        <taxon>eudicotyledons</taxon>
        <taxon>Gunneridae</taxon>
        <taxon>Pentapetalae</taxon>
        <taxon>rosids</taxon>
        <taxon>fabids</taxon>
        <taxon>Fabales</taxon>
        <taxon>Fabaceae</taxon>
        <taxon>Papilionoideae</taxon>
        <taxon>50 kb inversion clade</taxon>
        <taxon>genistoids sensu lato</taxon>
        <taxon>core genistoids</taxon>
        <taxon>Genisteae</taxon>
        <taxon>Lupinus</taxon>
    </lineage>
</organism>
<protein>
    <submittedName>
        <fullName evidence="2">Uncharacterized protein</fullName>
    </submittedName>
</protein>
<sequence>MLQVLHLWSILTVLQNLLSILISFQQKLLVAFMIYFQSDFRKCNRCNCVDGGNVWQHQISTILSAPDCKKG</sequence>
<gene>
    <name evidence="2" type="ORF">Lalb_Chr10g0098591</name>
</gene>
<keyword evidence="1" id="KW-0812">Transmembrane</keyword>
<evidence type="ECO:0000256" key="1">
    <source>
        <dbReference type="SAM" id="Phobius"/>
    </source>
</evidence>
<keyword evidence="1" id="KW-1133">Transmembrane helix</keyword>
<keyword evidence="3" id="KW-1185">Reference proteome</keyword>
<keyword evidence="1" id="KW-0472">Membrane</keyword>
<dbReference type="EMBL" id="WOCE01000010">
    <property type="protein sequence ID" value="KAE9605556.1"/>
    <property type="molecule type" value="Genomic_DNA"/>
</dbReference>
<comment type="caution">
    <text evidence="2">The sequence shown here is derived from an EMBL/GenBank/DDBJ whole genome shotgun (WGS) entry which is preliminary data.</text>
</comment>
<evidence type="ECO:0000313" key="2">
    <source>
        <dbReference type="EMBL" id="KAE9605556.1"/>
    </source>
</evidence>
<dbReference type="AlphaFoldDB" id="A0A6A4PW68"/>
<feature type="transmembrane region" description="Helical" evidence="1">
    <location>
        <begin position="6"/>
        <end position="24"/>
    </location>
</feature>